<dbReference type="Gene3D" id="1.20.120.1760">
    <property type="match status" value="1"/>
</dbReference>
<protein>
    <recommendedName>
        <fullName evidence="9">Ethanolaminephosphotransferase</fullName>
    </recommendedName>
</protein>
<dbReference type="PIRSF" id="PIRSF015665">
    <property type="entry name" value="CHOPT"/>
    <property type="match status" value="1"/>
</dbReference>
<dbReference type="GO" id="GO:0016020">
    <property type="term" value="C:membrane"/>
    <property type="evidence" value="ECO:0007669"/>
    <property type="project" value="UniProtKB-SubCell"/>
</dbReference>
<comment type="caution">
    <text evidence="7">The sequence shown here is derived from an EMBL/GenBank/DDBJ whole genome shotgun (WGS) entry which is preliminary data.</text>
</comment>
<evidence type="ECO:0000256" key="4">
    <source>
        <dbReference type="ARBA" id="ARBA00023136"/>
    </source>
</evidence>
<feature type="transmembrane region" description="Helical" evidence="6">
    <location>
        <begin position="294"/>
        <end position="315"/>
    </location>
</feature>
<evidence type="ECO:0000256" key="3">
    <source>
        <dbReference type="ARBA" id="ARBA00022679"/>
    </source>
</evidence>
<dbReference type="PANTHER" id="PTHR10414">
    <property type="entry name" value="ETHANOLAMINEPHOSPHOTRANSFERASE"/>
    <property type="match status" value="1"/>
</dbReference>
<proteinExistence type="inferred from homology"/>
<keyword evidence="6" id="KW-0812">Transmembrane</keyword>
<dbReference type="PANTHER" id="PTHR10414:SF37">
    <property type="entry name" value="BB IN A BOXCAR, ISOFORM C"/>
    <property type="match status" value="1"/>
</dbReference>
<keyword evidence="6" id="KW-1133">Transmembrane helix</keyword>
<dbReference type="AlphaFoldDB" id="A0AAU9IZY2"/>
<feature type="transmembrane region" description="Helical" evidence="6">
    <location>
        <begin position="170"/>
        <end position="192"/>
    </location>
</feature>
<feature type="transmembrane region" description="Helical" evidence="6">
    <location>
        <begin position="269"/>
        <end position="287"/>
    </location>
</feature>
<evidence type="ECO:0000256" key="2">
    <source>
        <dbReference type="ARBA" id="ARBA00010441"/>
    </source>
</evidence>
<accession>A0AAU9IZY2</accession>
<evidence type="ECO:0000313" key="8">
    <source>
        <dbReference type="Proteomes" id="UP001162131"/>
    </source>
</evidence>
<dbReference type="InterPro" id="IPR043130">
    <property type="entry name" value="CDP-OH_PTrfase_TM_dom"/>
</dbReference>
<gene>
    <name evidence="7" type="ORF">BSTOLATCC_MIC22386</name>
</gene>
<evidence type="ECO:0000256" key="6">
    <source>
        <dbReference type="SAM" id="Phobius"/>
    </source>
</evidence>
<feature type="transmembrane region" description="Helical" evidence="6">
    <location>
        <begin position="321"/>
        <end position="350"/>
    </location>
</feature>
<dbReference type="GO" id="GO:0016780">
    <property type="term" value="F:phosphotransferase activity, for other substituted phosphate groups"/>
    <property type="evidence" value="ECO:0007669"/>
    <property type="project" value="InterPro"/>
</dbReference>
<dbReference type="InterPro" id="IPR000462">
    <property type="entry name" value="CDP-OH_P_trans"/>
</dbReference>
<comment type="similarity">
    <text evidence="2 5">Belongs to the CDP-alcohol phosphatidyltransferase class-I family.</text>
</comment>
<organism evidence="7 8">
    <name type="scientific">Blepharisma stoltei</name>
    <dbReference type="NCBI Taxonomy" id="1481888"/>
    <lineage>
        <taxon>Eukaryota</taxon>
        <taxon>Sar</taxon>
        <taxon>Alveolata</taxon>
        <taxon>Ciliophora</taxon>
        <taxon>Postciliodesmatophora</taxon>
        <taxon>Heterotrichea</taxon>
        <taxon>Heterotrichida</taxon>
        <taxon>Blepharismidae</taxon>
        <taxon>Blepharisma</taxon>
    </lineage>
</organism>
<evidence type="ECO:0000256" key="5">
    <source>
        <dbReference type="RuleBase" id="RU003750"/>
    </source>
</evidence>
<reference evidence="7" key="1">
    <citation type="submission" date="2021-09" db="EMBL/GenBank/DDBJ databases">
        <authorList>
            <consortium name="AG Swart"/>
            <person name="Singh M."/>
            <person name="Singh A."/>
            <person name="Seah K."/>
            <person name="Emmerich C."/>
        </authorList>
    </citation>
    <scope>NUCLEOTIDE SEQUENCE</scope>
    <source>
        <strain evidence="7">ATCC30299</strain>
    </source>
</reference>
<dbReference type="InterPro" id="IPR048254">
    <property type="entry name" value="CDP_ALCOHOL_P_TRANSF_CS"/>
</dbReference>
<evidence type="ECO:0000313" key="7">
    <source>
        <dbReference type="EMBL" id="CAG9319035.1"/>
    </source>
</evidence>
<evidence type="ECO:0008006" key="9">
    <source>
        <dbReference type="Google" id="ProtNLM"/>
    </source>
</evidence>
<sequence length="361" mass="40932">MVFINQANLQYLTQHKYQSTGYSKLDNLLNYFWCWVVSLLPDWLAPNLITILGLICMAGSYLIMVPFDTTFLKPMPSYILLFSAFLQFMYQTLDACDGKQARKINQSSPLGMLLDHGCDSLSSTILLLDILQGLSLGITAESITFYCLVLICFYLATWEEYHTHYCRTQIGSWGVTESQMTSITVFTISALFGNDFLKTPIIFGYSAINLLIYGNIIIASITSMYMIYCVFITTKEKLKALLRLLPIIEMTVSLVLWKSHPLTPTYGPLIFMIHGVIFSAICSRLIICSVSRMSFGWFDFCAVLELVLLIENYYIQTLPIFTSLLVFSAIIIAIYSLFVIGVVYQIANYLGISVFKVKLKQ</sequence>
<dbReference type="GO" id="GO:0008654">
    <property type="term" value="P:phospholipid biosynthetic process"/>
    <property type="evidence" value="ECO:0007669"/>
    <property type="project" value="InterPro"/>
</dbReference>
<feature type="transmembrane region" description="Helical" evidence="6">
    <location>
        <begin position="130"/>
        <end position="158"/>
    </location>
</feature>
<evidence type="ECO:0000256" key="1">
    <source>
        <dbReference type="ARBA" id="ARBA00004370"/>
    </source>
</evidence>
<feature type="transmembrane region" description="Helical" evidence="6">
    <location>
        <begin position="212"/>
        <end position="233"/>
    </location>
</feature>
<dbReference type="InterPro" id="IPR014472">
    <property type="entry name" value="CHOPT"/>
</dbReference>
<name>A0AAU9IZY2_9CILI</name>
<dbReference type="Proteomes" id="UP001162131">
    <property type="component" value="Unassembled WGS sequence"/>
</dbReference>
<feature type="transmembrane region" description="Helical" evidence="6">
    <location>
        <begin position="240"/>
        <end position="257"/>
    </location>
</feature>
<dbReference type="Pfam" id="PF01066">
    <property type="entry name" value="CDP-OH_P_transf"/>
    <property type="match status" value="1"/>
</dbReference>
<dbReference type="EMBL" id="CAJZBQ010000021">
    <property type="protein sequence ID" value="CAG9319035.1"/>
    <property type="molecule type" value="Genomic_DNA"/>
</dbReference>
<comment type="subcellular location">
    <subcellularLocation>
        <location evidence="1">Membrane</location>
    </subcellularLocation>
</comment>
<feature type="transmembrane region" description="Helical" evidence="6">
    <location>
        <begin position="43"/>
        <end position="63"/>
    </location>
</feature>
<keyword evidence="8" id="KW-1185">Reference proteome</keyword>
<keyword evidence="4 6" id="KW-0472">Membrane</keyword>
<keyword evidence="3 5" id="KW-0808">Transferase</keyword>
<dbReference type="PROSITE" id="PS00379">
    <property type="entry name" value="CDP_ALCOHOL_P_TRANSF"/>
    <property type="match status" value="1"/>
</dbReference>